<evidence type="ECO:0000313" key="2">
    <source>
        <dbReference type="Proteomes" id="UP000179024"/>
    </source>
</evidence>
<organism evidence="1 2">
    <name type="scientific">Candidatus Roizmanbacteria bacterium RIFCSPHIGHO2_12_FULL_44_10</name>
    <dbReference type="NCBI Taxonomy" id="1802054"/>
    <lineage>
        <taxon>Bacteria</taxon>
        <taxon>Candidatus Roizmaniibacteriota</taxon>
    </lineage>
</organism>
<evidence type="ECO:0000313" key="1">
    <source>
        <dbReference type="EMBL" id="OGK38829.1"/>
    </source>
</evidence>
<comment type="caution">
    <text evidence="1">The sequence shown here is derived from an EMBL/GenBank/DDBJ whole genome shotgun (WGS) entry which is preliminary data.</text>
</comment>
<dbReference type="EMBL" id="MGAE01000044">
    <property type="protein sequence ID" value="OGK38829.1"/>
    <property type="molecule type" value="Genomic_DNA"/>
</dbReference>
<proteinExistence type="predicted"/>
<dbReference type="Proteomes" id="UP000179024">
    <property type="component" value="Unassembled WGS sequence"/>
</dbReference>
<name>A0A1F7I622_9BACT</name>
<protein>
    <submittedName>
        <fullName evidence="1">Uncharacterized protein</fullName>
    </submittedName>
</protein>
<sequence length="64" mass="7079">MAKNKSSDNTTAVAGLLVIVSVILGVAFYALMQRYDEARLVQKQIETDEAFVELQQMGNTQSDK</sequence>
<accession>A0A1F7I622</accession>
<reference evidence="1 2" key="1">
    <citation type="journal article" date="2016" name="Nat. Commun.">
        <title>Thousands of microbial genomes shed light on interconnected biogeochemical processes in an aquifer system.</title>
        <authorList>
            <person name="Anantharaman K."/>
            <person name="Brown C.T."/>
            <person name="Hug L.A."/>
            <person name="Sharon I."/>
            <person name="Castelle C.J."/>
            <person name="Probst A.J."/>
            <person name="Thomas B.C."/>
            <person name="Singh A."/>
            <person name="Wilkins M.J."/>
            <person name="Karaoz U."/>
            <person name="Brodie E.L."/>
            <person name="Williams K.H."/>
            <person name="Hubbard S.S."/>
            <person name="Banfield J.F."/>
        </authorList>
    </citation>
    <scope>NUCLEOTIDE SEQUENCE [LARGE SCALE GENOMIC DNA]</scope>
</reference>
<gene>
    <name evidence="1" type="ORF">A3F34_00550</name>
</gene>
<dbReference type="AlphaFoldDB" id="A0A1F7I622"/>